<dbReference type="EMBL" id="JAHWGI010000270">
    <property type="protein sequence ID" value="KAK3911493.1"/>
    <property type="molecule type" value="Genomic_DNA"/>
</dbReference>
<reference evidence="2" key="1">
    <citation type="submission" date="2021-07" db="EMBL/GenBank/DDBJ databases">
        <authorList>
            <person name="Catto M.A."/>
            <person name="Jacobson A."/>
            <person name="Kennedy G."/>
            <person name="Labadie P."/>
            <person name="Hunt B.G."/>
            <person name="Srinivasan R."/>
        </authorList>
    </citation>
    <scope>NUCLEOTIDE SEQUENCE</scope>
    <source>
        <strain evidence="2">PL_HMW_Pooled</strain>
        <tissue evidence="2">Head</tissue>
    </source>
</reference>
<organism evidence="2 3">
    <name type="scientific">Frankliniella fusca</name>
    <dbReference type="NCBI Taxonomy" id="407009"/>
    <lineage>
        <taxon>Eukaryota</taxon>
        <taxon>Metazoa</taxon>
        <taxon>Ecdysozoa</taxon>
        <taxon>Arthropoda</taxon>
        <taxon>Hexapoda</taxon>
        <taxon>Insecta</taxon>
        <taxon>Pterygota</taxon>
        <taxon>Neoptera</taxon>
        <taxon>Paraneoptera</taxon>
        <taxon>Thysanoptera</taxon>
        <taxon>Terebrantia</taxon>
        <taxon>Thripoidea</taxon>
        <taxon>Thripidae</taxon>
        <taxon>Frankliniella</taxon>
    </lineage>
</organism>
<evidence type="ECO:0000256" key="1">
    <source>
        <dbReference type="SAM" id="MobiDB-lite"/>
    </source>
</evidence>
<gene>
    <name evidence="2" type="ORF">KUF71_021221</name>
</gene>
<evidence type="ECO:0000313" key="2">
    <source>
        <dbReference type="EMBL" id="KAK3911493.1"/>
    </source>
</evidence>
<accession>A0AAE1L9K8</accession>
<feature type="compositionally biased region" description="Basic and acidic residues" evidence="1">
    <location>
        <begin position="1"/>
        <end position="16"/>
    </location>
</feature>
<reference evidence="2" key="2">
    <citation type="journal article" date="2023" name="BMC Genomics">
        <title>Pest status, molecular evolution, and epigenetic factors derived from the genome assembly of Frankliniella fusca, a thysanopteran phytovirus vector.</title>
        <authorList>
            <person name="Catto M.A."/>
            <person name="Labadie P.E."/>
            <person name="Jacobson A.L."/>
            <person name="Kennedy G.G."/>
            <person name="Srinivasan R."/>
            <person name="Hunt B.G."/>
        </authorList>
    </citation>
    <scope>NUCLEOTIDE SEQUENCE</scope>
    <source>
        <strain evidence="2">PL_HMW_Pooled</strain>
    </source>
</reference>
<dbReference type="AlphaFoldDB" id="A0AAE1L9K8"/>
<dbReference type="Proteomes" id="UP001219518">
    <property type="component" value="Unassembled WGS sequence"/>
</dbReference>
<protein>
    <submittedName>
        <fullName evidence="2">40S ribosomal protein SA</fullName>
    </submittedName>
</protein>
<keyword evidence="3" id="KW-1185">Reference proteome</keyword>
<proteinExistence type="predicted"/>
<comment type="caution">
    <text evidence="2">The sequence shown here is derived from an EMBL/GenBank/DDBJ whole genome shotgun (WGS) entry which is preliminary data.</text>
</comment>
<dbReference type="GO" id="GO:0005840">
    <property type="term" value="C:ribosome"/>
    <property type="evidence" value="ECO:0007669"/>
    <property type="project" value="UniProtKB-KW"/>
</dbReference>
<evidence type="ECO:0000313" key="3">
    <source>
        <dbReference type="Proteomes" id="UP001219518"/>
    </source>
</evidence>
<keyword evidence="2" id="KW-0687">Ribonucleoprotein</keyword>
<keyword evidence="2" id="KW-0689">Ribosomal protein</keyword>
<feature type="region of interest" description="Disordered" evidence="1">
    <location>
        <begin position="1"/>
        <end position="35"/>
    </location>
</feature>
<sequence>MDVDEMHGSDDERNESSDEEEEDADLSSLELLPNGRRDMQHAAVNMVVEMRSYPGMTREDVSEYLNMTGRLNDPRAQRLLSKFSGVNPFKGLKSDNGQRSGIKKYYHFIEPETIFINERMDQRLVGEGAYGLVPVPNTYQYASVIEFLKMLARKNNVMD</sequence>
<name>A0AAE1L9K8_9NEOP</name>